<feature type="compositionally biased region" description="Basic and acidic residues" evidence="1">
    <location>
        <begin position="173"/>
        <end position="190"/>
    </location>
</feature>
<evidence type="ECO:0000256" key="2">
    <source>
        <dbReference type="SAM" id="SignalP"/>
    </source>
</evidence>
<feature type="signal peptide" evidence="2">
    <location>
        <begin position="1"/>
        <end position="16"/>
    </location>
</feature>
<protein>
    <submittedName>
        <fullName evidence="4">Uncharacterized protein</fullName>
    </submittedName>
</protein>
<dbReference type="WBParaSite" id="Csp11.Scaffold630.g18649.t1">
    <property type="protein sequence ID" value="Csp11.Scaffold630.g18649.t1"/>
    <property type="gene ID" value="Csp11.Scaffold630.g18649"/>
</dbReference>
<reference evidence="4" key="1">
    <citation type="submission" date="2016-11" db="UniProtKB">
        <authorList>
            <consortium name="WormBaseParasite"/>
        </authorList>
    </citation>
    <scope>IDENTIFICATION</scope>
</reference>
<evidence type="ECO:0000313" key="4">
    <source>
        <dbReference type="WBParaSite" id="Csp11.Scaffold630.g18649.t1"/>
    </source>
</evidence>
<keyword evidence="3" id="KW-1185">Reference proteome</keyword>
<evidence type="ECO:0000256" key="1">
    <source>
        <dbReference type="SAM" id="MobiDB-lite"/>
    </source>
</evidence>
<dbReference type="AlphaFoldDB" id="A0A1I7URL2"/>
<proteinExistence type="predicted"/>
<feature type="region of interest" description="Disordered" evidence="1">
    <location>
        <begin position="168"/>
        <end position="190"/>
    </location>
</feature>
<name>A0A1I7URL2_9PELO</name>
<evidence type="ECO:0000313" key="3">
    <source>
        <dbReference type="Proteomes" id="UP000095282"/>
    </source>
</evidence>
<accession>A0A1I7URL2</accession>
<organism evidence="3 4">
    <name type="scientific">Caenorhabditis tropicalis</name>
    <dbReference type="NCBI Taxonomy" id="1561998"/>
    <lineage>
        <taxon>Eukaryota</taxon>
        <taxon>Metazoa</taxon>
        <taxon>Ecdysozoa</taxon>
        <taxon>Nematoda</taxon>
        <taxon>Chromadorea</taxon>
        <taxon>Rhabditida</taxon>
        <taxon>Rhabditina</taxon>
        <taxon>Rhabditomorpha</taxon>
        <taxon>Rhabditoidea</taxon>
        <taxon>Rhabditidae</taxon>
        <taxon>Peloderinae</taxon>
        <taxon>Caenorhabditis</taxon>
    </lineage>
</organism>
<sequence length="327" mass="37144">MKSFFLFLVLISSVTASSSQSSEETTVEDPATCAEQVREYRKCTSSFHSHLSNFSIIHEVTVAYLAKVEQIRDEINNLHCEATCQALQRDVYLYDQVRETINQIHLVVTNRSNPDMLLEFEALRLALRVLCVRLDWRIRNDAHVAESPQPTTTELNKWPLWPIPVKDSSSIEDTEKSTETDITESTEKTTTESGKYSFLHILGEDSQTIEPEEESTGTPEPLDDDDLMIFGEIPSQINGFHETEKRDDKHFFSPGNILKKDEEIMTEGEWKDIIEETPIVSDVAEEGENVTEASPGLGKKIEILYNGDHRASFITAFALPALFFVFF</sequence>
<dbReference type="Proteomes" id="UP000095282">
    <property type="component" value="Unplaced"/>
</dbReference>
<keyword evidence="2" id="KW-0732">Signal</keyword>
<feature type="chain" id="PRO_5009309239" evidence="2">
    <location>
        <begin position="17"/>
        <end position="327"/>
    </location>
</feature>